<evidence type="ECO:0000313" key="4">
    <source>
        <dbReference type="Ensembl" id="ENSEBUP00000014155.1"/>
    </source>
</evidence>
<dbReference type="InterPro" id="IPR050863">
    <property type="entry name" value="CenT-Element_Derived"/>
</dbReference>
<dbReference type="Pfam" id="PF03184">
    <property type="entry name" value="DDE_1"/>
    <property type="match status" value="1"/>
</dbReference>
<sequence>MKTSSKPWKKYGRKGWTLEEKFAAVDRVKAGESATVVVRSIGASPSSISAWKKLKRKLCQGQTTISRQQKRVRFGKHRQMEDVLLMWFQQMCKENNDVSRLALQNKAREIYQKISASSTSGCDKQSFTASTGWLERFKKRHGIPLAPVRQTRVIVNEATIDHLKAEFSRLCGDYSPHQVYKIDEAGLFWKKMPTKTFLTQEETSAPGFKLTKERLSLLFCANAAGTDKLKPVVVGTEKWPQAFKNIKVAHLPVMWRYNSKAFIVQALFHNWFLHSFIPHVKRFLHSRNLSEKAVLVLNNVTAHSHNMAQYSSDFKVVFLPAKAMKLIQPGDQGVITNFKRLYTRNVFRHLAIFNIDHSWDEVSKYCLNSAWKKLWPSCCQLSDDYDVQQSPTEELVELANGLPGLVEEPLTAEEMEEHLENICKGLGTEELIGLAIQPDEVEDESTKPATTKMAHLRKILFELGQLEETVAEYYFSPKLRDATLNGLRFLSRKFCKLSKAHESVESTYHNWFVHVTYPTRPSSFAITFPHLLEISCYIYSFGPISQW</sequence>
<dbReference type="Gene3D" id="1.10.10.60">
    <property type="entry name" value="Homeodomain-like"/>
    <property type="match status" value="1"/>
</dbReference>
<dbReference type="SUPFAM" id="SSF46689">
    <property type="entry name" value="Homeodomain-like"/>
    <property type="match status" value="1"/>
</dbReference>
<dbReference type="Ensembl" id="ENSEBUT00000014731.1">
    <property type="protein sequence ID" value="ENSEBUP00000014155.1"/>
    <property type="gene ID" value="ENSEBUG00000008925.1"/>
</dbReference>
<dbReference type="Gene3D" id="1.10.10.10">
    <property type="entry name" value="Winged helix-like DNA-binding domain superfamily/Winged helix DNA-binding domain"/>
    <property type="match status" value="1"/>
</dbReference>
<evidence type="ECO:0000313" key="5">
    <source>
        <dbReference type="Proteomes" id="UP000694388"/>
    </source>
</evidence>
<organism evidence="4 5">
    <name type="scientific">Eptatretus burgeri</name>
    <name type="common">Inshore hagfish</name>
    <dbReference type="NCBI Taxonomy" id="7764"/>
    <lineage>
        <taxon>Eukaryota</taxon>
        <taxon>Metazoa</taxon>
        <taxon>Chordata</taxon>
        <taxon>Craniata</taxon>
        <taxon>Vertebrata</taxon>
        <taxon>Cyclostomata</taxon>
        <taxon>Myxini</taxon>
        <taxon>Myxiniformes</taxon>
        <taxon>Myxinidae</taxon>
        <taxon>Eptatretinae</taxon>
        <taxon>Eptatretus</taxon>
    </lineage>
</organism>
<feature type="domain" description="HTH CENPB-type" evidence="3">
    <location>
        <begin position="68"/>
        <end position="147"/>
    </location>
</feature>
<evidence type="ECO:0000256" key="2">
    <source>
        <dbReference type="ARBA" id="ARBA00023125"/>
    </source>
</evidence>
<name>A0A8C4QEF8_EPTBU</name>
<dbReference type="OMA" id="HNCITSS"/>
<dbReference type="PANTHER" id="PTHR19303:SF73">
    <property type="entry name" value="PROTEIN PDC2"/>
    <property type="match status" value="1"/>
</dbReference>
<proteinExistence type="inferred from homology"/>
<dbReference type="Proteomes" id="UP000694388">
    <property type="component" value="Unplaced"/>
</dbReference>
<dbReference type="GO" id="GO:0005634">
    <property type="term" value="C:nucleus"/>
    <property type="evidence" value="ECO:0007669"/>
    <property type="project" value="TreeGrafter"/>
</dbReference>
<dbReference type="GeneTree" id="ENSGT00940000154420"/>
<protein>
    <recommendedName>
        <fullName evidence="3">HTH CENPB-type domain-containing protein</fullName>
    </recommendedName>
</protein>
<keyword evidence="2" id="KW-0238">DNA-binding</keyword>
<dbReference type="InterPro" id="IPR006600">
    <property type="entry name" value="HTH_CenpB_DNA-bd_dom"/>
</dbReference>
<evidence type="ECO:0000256" key="1">
    <source>
        <dbReference type="ARBA" id="ARBA00010881"/>
    </source>
</evidence>
<dbReference type="InterPro" id="IPR009057">
    <property type="entry name" value="Homeodomain-like_sf"/>
</dbReference>
<keyword evidence="5" id="KW-1185">Reference proteome</keyword>
<dbReference type="PROSITE" id="PS51253">
    <property type="entry name" value="HTH_CENPB"/>
    <property type="match status" value="1"/>
</dbReference>
<dbReference type="AlphaFoldDB" id="A0A8C4QEF8"/>
<dbReference type="GO" id="GO:0003677">
    <property type="term" value="F:DNA binding"/>
    <property type="evidence" value="ECO:0007669"/>
    <property type="project" value="UniProtKB-KW"/>
</dbReference>
<dbReference type="SMART" id="SM00674">
    <property type="entry name" value="CENPB"/>
    <property type="match status" value="1"/>
</dbReference>
<reference evidence="4" key="1">
    <citation type="submission" date="2025-08" db="UniProtKB">
        <authorList>
            <consortium name="Ensembl"/>
        </authorList>
    </citation>
    <scope>IDENTIFICATION</scope>
</reference>
<accession>A0A8C4QEF8</accession>
<dbReference type="Pfam" id="PF03221">
    <property type="entry name" value="HTH_Tnp_Tc5"/>
    <property type="match status" value="1"/>
</dbReference>
<evidence type="ECO:0000259" key="3">
    <source>
        <dbReference type="PROSITE" id="PS51253"/>
    </source>
</evidence>
<dbReference type="InterPro" id="IPR004875">
    <property type="entry name" value="DDE_SF_endonuclease_dom"/>
</dbReference>
<reference evidence="4" key="2">
    <citation type="submission" date="2025-09" db="UniProtKB">
        <authorList>
            <consortium name="Ensembl"/>
        </authorList>
    </citation>
    <scope>IDENTIFICATION</scope>
</reference>
<comment type="similarity">
    <text evidence="1">Belongs to the tigger transposable element derived protein family.</text>
</comment>
<dbReference type="PANTHER" id="PTHR19303">
    <property type="entry name" value="TRANSPOSON"/>
    <property type="match status" value="1"/>
</dbReference>
<dbReference type="InterPro" id="IPR036388">
    <property type="entry name" value="WH-like_DNA-bd_sf"/>
</dbReference>